<keyword evidence="3" id="KW-1185">Reference proteome</keyword>
<gene>
    <name evidence="2" type="ORF">HUT05_34785</name>
</gene>
<protein>
    <submittedName>
        <fullName evidence="2">Helix-turn-helix domain-containing protein</fullName>
    </submittedName>
</protein>
<accession>A0A7H8TF03</accession>
<dbReference type="Gene3D" id="1.10.1660.10">
    <property type="match status" value="1"/>
</dbReference>
<dbReference type="EMBL" id="CP056041">
    <property type="protein sequence ID" value="QKZ22066.1"/>
    <property type="molecule type" value="Genomic_DNA"/>
</dbReference>
<sequence>MGSLDSKIEKYLTTEEVARRYRTAASTVRYWRHIGYIPAGVKRGRRVLYDPAVLDRWDAEQAENEAA</sequence>
<dbReference type="InterPro" id="IPR009061">
    <property type="entry name" value="DNA-bd_dom_put_sf"/>
</dbReference>
<reference evidence="2 3" key="1">
    <citation type="submission" date="2020-06" db="EMBL/GenBank/DDBJ databases">
        <title>Genome mining for natural products.</title>
        <authorList>
            <person name="Zhang B."/>
            <person name="Shi J."/>
            <person name="Ge H."/>
        </authorList>
    </citation>
    <scope>NUCLEOTIDE SEQUENCE [LARGE SCALE GENOMIC DNA]</scope>
    <source>
        <strain evidence="2 3">NA02069</strain>
    </source>
</reference>
<evidence type="ECO:0000259" key="1">
    <source>
        <dbReference type="Pfam" id="PF12728"/>
    </source>
</evidence>
<evidence type="ECO:0000313" key="3">
    <source>
        <dbReference type="Proteomes" id="UP000509418"/>
    </source>
</evidence>
<organism evidence="2 3">
    <name type="scientific">Streptomyces chartreusis</name>
    <dbReference type="NCBI Taxonomy" id="1969"/>
    <lineage>
        <taxon>Bacteria</taxon>
        <taxon>Bacillati</taxon>
        <taxon>Actinomycetota</taxon>
        <taxon>Actinomycetes</taxon>
        <taxon>Kitasatosporales</taxon>
        <taxon>Streptomycetaceae</taxon>
        <taxon>Streptomyces</taxon>
    </lineage>
</organism>
<dbReference type="RefSeq" id="WP_176577435.1">
    <property type="nucleotide sequence ID" value="NZ_CP056041.1"/>
</dbReference>
<proteinExistence type="predicted"/>
<dbReference type="Proteomes" id="UP000509418">
    <property type="component" value="Chromosome"/>
</dbReference>
<dbReference type="AlphaFoldDB" id="A0A7H8TF03"/>
<name>A0A7H8TF03_STRCX</name>
<dbReference type="InterPro" id="IPR041657">
    <property type="entry name" value="HTH_17"/>
</dbReference>
<dbReference type="SUPFAM" id="SSF46955">
    <property type="entry name" value="Putative DNA-binding domain"/>
    <property type="match status" value="1"/>
</dbReference>
<feature type="domain" description="Helix-turn-helix" evidence="1">
    <location>
        <begin position="11"/>
        <end position="57"/>
    </location>
</feature>
<dbReference type="Pfam" id="PF12728">
    <property type="entry name" value="HTH_17"/>
    <property type="match status" value="1"/>
</dbReference>
<evidence type="ECO:0000313" key="2">
    <source>
        <dbReference type="EMBL" id="QKZ22066.1"/>
    </source>
</evidence>